<evidence type="ECO:0000259" key="7">
    <source>
        <dbReference type="PROSITE" id="PS51372"/>
    </source>
</evidence>
<dbReference type="AlphaFoldDB" id="A0A220MLJ6"/>
<keyword evidence="1" id="KW-0677">Repeat</keyword>
<dbReference type="InterPro" id="IPR050661">
    <property type="entry name" value="BglG_antiterminators"/>
</dbReference>
<dbReference type="RefSeq" id="WP_088909521.1">
    <property type="nucleotide sequence ID" value="NZ_CP018145.1"/>
</dbReference>
<evidence type="ECO:0000256" key="5">
    <source>
        <dbReference type="ARBA" id="ARBA00023163"/>
    </source>
</evidence>
<dbReference type="InterPro" id="IPR004341">
    <property type="entry name" value="CAT_RNA-bd_dom"/>
</dbReference>
<reference evidence="8 9" key="1">
    <citation type="submission" date="2016-11" db="EMBL/GenBank/DDBJ databases">
        <authorList>
            <person name="Jaros S."/>
            <person name="Januszkiewicz K."/>
            <person name="Wedrychowicz H."/>
        </authorList>
    </citation>
    <scope>NUCLEOTIDE SEQUENCE [LARGE SCALE GENOMIC DNA]</scope>
    <source>
        <strain evidence="8 9">NF2</strain>
    </source>
</reference>
<dbReference type="SMART" id="SM01061">
    <property type="entry name" value="CAT_RBD"/>
    <property type="match status" value="1"/>
</dbReference>
<dbReference type="PANTHER" id="PTHR30185:SF15">
    <property type="entry name" value="CRYPTIC BETA-GLUCOSIDE BGL OPERON ANTITERMINATOR"/>
    <property type="match status" value="1"/>
</dbReference>
<dbReference type="Proteomes" id="UP000197781">
    <property type="component" value="Chromosome"/>
</dbReference>
<evidence type="ECO:0000313" key="9">
    <source>
        <dbReference type="Proteomes" id="UP000197781"/>
    </source>
</evidence>
<dbReference type="EMBL" id="CP018145">
    <property type="protein sequence ID" value="ASJ55901.1"/>
    <property type="molecule type" value="Genomic_DNA"/>
</dbReference>
<keyword evidence="3" id="KW-0805">Transcription regulation</keyword>
<gene>
    <name evidence="8" type="ORF">BP422_21505</name>
</gene>
<dbReference type="InterPro" id="IPR036634">
    <property type="entry name" value="PRD_sf"/>
</dbReference>
<evidence type="ECO:0000256" key="1">
    <source>
        <dbReference type="ARBA" id="ARBA00022737"/>
    </source>
</evidence>
<dbReference type="Gene3D" id="2.30.24.10">
    <property type="entry name" value="CAT RNA-binding domain"/>
    <property type="match status" value="1"/>
</dbReference>
<evidence type="ECO:0000313" key="8">
    <source>
        <dbReference type="EMBL" id="ASJ55901.1"/>
    </source>
</evidence>
<evidence type="ECO:0000256" key="2">
    <source>
        <dbReference type="ARBA" id="ARBA00022884"/>
    </source>
</evidence>
<dbReference type="SUPFAM" id="SSF50151">
    <property type="entry name" value="SacY-like RNA-binding domain"/>
    <property type="match status" value="1"/>
</dbReference>
<evidence type="ECO:0000256" key="3">
    <source>
        <dbReference type="ARBA" id="ARBA00023015"/>
    </source>
</evidence>
<protein>
    <submittedName>
        <fullName evidence="8">Levansucrase</fullName>
    </submittedName>
</protein>
<name>A0A220MLJ6_9BACL</name>
<dbReference type="KEGG" id="bfm:BP422_21505"/>
<keyword evidence="4" id="KW-0010">Activator</keyword>
<feature type="domain" description="PRD" evidence="7">
    <location>
        <begin position="64"/>
        <end position="169"/>
    </location>
</feature>
<dbReference type="GO" id="GO:0045893">
    <property type="term" value="P:positive regulation of DNA-templated transcription"/>
    <property type="evidence" value="ECO:0007669"/>
    <property type="project" value="InterPro"/>
</dbReference>
<dbReference type="PROSITE" id="PS00654">
    <property type="entry name" value="PRD_1"/>
    <property type="match status" value="1"/>
</dbReference>
<evidence type="ECO:0000256" key="6">
    <source>
        <dbReference type="ARBA" id="ARBA00038510"/>
    </source>
</evidence>
<evidence type="ECO:0000256" key="4">
    <source>
        <dbReference type="ARBA" id="ARBA00023159"/>
    </source>
</evidence>
<feature type="domain" description="PRD" evidence="7">
    <location>
        <begin position="170"/>
        <end position="280"/>
    </location>
</feature>
<dbReference type="PANTHER" id="PTHR30185">
    <property type="entry name" value="CRYPTIC BETA-GLUCOSIDE BGL OPERON ANTITERMINATOR"/>
    <property type="match status" value="1"/>
</dbReference>
<keyword evidence="5" id="KW-0804">Transcription</keyword>
<dbReference type="GO" id="GO:0003723">
    <property type="term" value="F:RNA binding"/>
    <property type="evidence" value="ECO:0007669"/>
    <property type="project" value="UniProtKB-KW"/>
</dbReference>
<comment type="similarity">
    <text evidence="6">Belongs to the transcriptional antiterminator BglG family.</text>
</comment>
<dbReference type="InterPro" id="IPR001550">
    <property type="entry name" value="Transcrpt_antitermin_CS"/>
</dbReference>
<sequence length="280" mass="32508">MKIKKILNNNAVVVQDQGEEKIVMGLGIAFQKKKNDLVDISKIEKVFVMNEWQEYGKFEEILITLPEEHIQVAEEIISHTEKELGITLHDHIHIALTDHLSFALERLVKGMVIKNTLLNEIKILYAKEFQIGCWAKTLIKEKLGIEIPEDEVGYIALHIHTARINAGDMAKTMDMTTMIRDMIDLIESSLKIKIEEKTVSYERLVTHLRFAVQRAEFGESFHDVEPKMSQIIKEQYEESYLCAQKVGEFAQEEYDFEFPEMELVYITMQIQRIYSRVLSG</sequence>
<dbReference type="Gene3D" id="1.10.1790.10">
    <property type="entry name" value="PRD domain"/>
    <property type="match status" value="2"/>
</dbReference>
<dbReference type="Pfam" id="PF00874">
    <property type="entry name" value="PRD"/>
    <property type="match status" value="2"/>
</dbReference>
<accession>A0A220MLJ6</accession>
<dbReference type="Pfam" id="PF03123">
    <property type="entry name" value="CAT_RBD"/>
    <property type="match status" value="1"/>
</dbReference>
<keyword evidence="2" id="KW-0694">RNA-binding</keyword>
<dbReference type="InterPro" id="IPR011608">
    <property type="entry name" value="PRD"/>
</dbReference>
<dbReference type="SUPFAM" id="SSF63520">
    <property type="entry name" value="PTS-regulatory domain, PRD"/>
    <property type="match status" value="2"/>
</dbReference>
<dbReference type="InterPro" id="IPR036650">
    <property type="entry name" value="CAT_RNA-bd_dom_sf"/>
</dbReference>
<dbReference type="PROSITE" id="PS51372">
    <property type="entry name" value="PRD_2"/>
    <property type="match status" value="2"/>
</dbReference>
<proteinExistence type="inferred from homology"/>
<organism evidence="8 9">
    <name type="scientific">Brevibacillus formosus</name>
    <dbReference type="NCBI Taxonomy" id="54913"/>
    <lineage>
        <taxon>Bacteria</taxon>
        <taxon>Bacillati</taxon>
        <taxon>Bacillota</taxon>
        <taxon>Bacilli</taxon>
        <taxon>Bacillales</taxon>
        <taxon>Paenibacillaceae</taxon>
        <taxon>Brevibacillus</taxon>
    </lineage>
</organism>